<dbReference type="AlphaFoldDB" id="A0AAP1RHQ4"/>
<gene>
    <name evidence="1" type="ORF">F7645_11825</name>
</gene>
<dbReference type="InterPro" id="IPR009045">
    <property type="entry name" value="Zn_M74/Hedgehog-like"/>
</dbReference>
<name>A0AAP1RHQ4_9FLAO</name>
<comment type="caution">
    <text evidence="1">The sequence shown here is derived from an EMBL/GenBank/DDBJ whole genome shotgun (WGS) entry which is preliminary data.</text>
</comment>
<dbReference type="EMBL" id="WXXV01000022">
    <property type="protein sequence ID" value="MBE7696108.1"/>
    <property type="molecule type" value="Genomic_DNA"/>
</dbReference>
<evidence type="ECO:0008006" key="3">
    <source>
        <dbReference type="Google" id="ProtNLM"/>
    </source>
</evidence>
<dbReference type="RefSeq" id="WP_101955037.1">
    <property type="nucleotide sequence ID" value="NZ_JAFMUB010000021.1"/>
</dbReference>
<sequence length="770" mass="88280">MGLNIKILDRGPRTFAEFKARLAAQDLASTGNFTTVVNNANTTVEDRTNNKIKTITVFDKEDKKIGYSEKYNEACTAKAQEETWYKVGLDELDCDTLEKDLRKVKFCFWVQDHPKGKMMVIDNPKKVIMIRKKSNPFTKDSTTDILETKNTETLTKNLEKAYYYAVIEYTEKEAILKIKWSKWLDGYFIRVEACFRRVNIKADGGKTTASRYLQSSPEIVKGYWVNDKRNNITNKIVGYKDTVYMCLKTLGMKNKNLTAELWEDDYGYGDEQIEIENAAFEIKGRYTYKKLEIPDSVNENYQKKRGGIEGDQLELYFKLPQEKNTTGYKTGFGNSLNIISKEKITNAYFSLEKKRNQIQDSTLPEPEQTPNIHIVGVSKETINKIAKTYGLDAGKLAKLNNVEENKGLTYGGVPIKLKTTAEIAANEKAKKARATKQEKAKTEPYYEPISTASLGSEVWLVVESANLRGKKATIEIYDKEALLAEDKKPITVLKDDTEVTKLENVTFDDNGQAKVKIKLRKKSDADYKKQKDKFKDDKIAKLFLKVTCKVDAKRILIKEFLVDKEFDIYEPIHTYNVNISTSKIEKILNPGIEIKEYRFLIFKNKKKIASHDMLINKHKLLGFPKSGSNWGRYGSRDKGGDNWIDEETAAAFLGFLYSLPENNISETLYYNDISANDKRNIGHKSHRTGKDIDIRYPGADNSAGEKLWGVSKEVYVTEEKFVKKLEDILDVAVKWNFIKKHNYAYKKDIKNTKGSAVSVHQNHFHIGYKR</sequence>
<reference evidence="1 2" key="1">
    <citation type="journal article" date="2020" name="Int. J. Syst. Evol. Microbiol.">
        <title>Tenacibaculum piscium sp. nov., isolated from skin ulcers of sea-farmed fish, and description of Tenacibaculum finnmarkense sp. nov. with subdivision into genomovars finnmarkense and ulcerans.</title>
        <authorList>
            <person name="Olsen A.B."/>
            <person name="Spilsberg B."/>
            <person name="Nilsen H.K."/>
            <person name="Lagesen K."/>
            <person name="Gulla S."/>
            <person name="Avendano-Herrera R."/>
            <person name="Irgang R."/>
            <person name="Duchaud E."/>
            <person name="Colquhoun D.J."/>
        </authorList>
    </citation>
    <scope>NUCLEOTIDE SEQUENCE [LARGE SCALE GENOMIC DNA]</scope>
    <source>
        <strain evidence="1 2">TNO037</strain>
    </source>
</reference>
<evidence type="ECO:0000313" key="2">
    <source>
        <dbReference type="Proteomes" id="UP000806077"/>
    </source>
</evidence>
<dbReference type="SUPFAM" id="SSF55166">
    <property type="entry name" value="Hedgehog/DD-peptidase"/>
    <property type="match status" value="1"/>
</dbReference>
<dbReference type="Gene3D" id="3.30.1380.10">
    <property type="match status" value="1"/>
</dbReference>
<evidence type="ECO:0000313" key="1">
    <source>
        <dbReference type="EMBL" id="MBE7696108.1"/>
    </source>
</evidence>
<protein>
    <recommendedName>
        <fullName evidence="3">LysM domain-containing protein</fullName>
    </recommendedName>
</protein>
<organism evidence="1 2">
    <name type="scientific">Tenacibaculum finnmarkense genomovar finnmarkense</name>
    <dbReference type="NCBI Taxonomy" id="1458503"/>
    <lineage>
        <taxon>Bacteria</taxon>
        <taxon>Pseudomonadati</taxon>
        <taxon>Bacteroidota</taxon>
        <taxon>Flavobacteriia</taxon>
        <taxon>Flavobacteriales</taxon>
        <taxon>Flavobacteriaceae</taxon>
        <taxon>Tenacibaculum</taxon>
        <taxon>Tenacibaculum finnmarkense</taxon>
    </lineage>
</organism>
<keyword evidence="2" id="KW-1185">Reference proteome</keyword>
<dbReference type="Proteomes" id="UP000806077">
    <property type="component" value="Unassembled WGS sequence"/>
</dbReference>
<proteinExistence type="predicted"/>
<accession>A0AAP1RHQ4</accession>